<evidence type="ECO:0000256" key="1">
    <source>
        <dbReference type="SAM" id="Coils"/>
    </source>
</evidence>
<gene>
    <name evidence="2" type="ORF">NSK_001571</name>
</gene>
<feature type="coiled-coil region" evidence="1">
    <location>
        <begin position="49"/>
        <end position="93"/>
    </location>
</feature>
<dbReference type="AlphaFoldDB" id="A0A4D9DF00"/>
<keyword evidence="3" id="KW-1185">Reference proteome</keyword>
<reference evidence="2 3" key="1">
    <citation type="submission" date="2019-01" db="EMBL/GenBank/DDBJ databases">
        <title>Nuclear Genome Assembly of the Microalgal Biofuel strain Nannochloropsis salina CCMP1776.</title>
        <authorList>
            <person name="Hovde B."/>
        </authorList>
    </citation>
    <scope>NUCLEOTIDE SEQUENCE [LARGE SCALE GENOMIC DNA]</scope>
    <source>
        <strain evidence="2 3">CCMP1776</strain>
    </source>
</reference>
<dbReference type="Proteomes" id="UP000355283">
    <property type="component" value="Unassembled WGS sequence"/>
</dbReference>
<comment type="caution">
    <text evidence="2">The sequence shown here is derived from an EMBL/GenBank/DDBJ whole genome shotgun (WGS) entry which is preliminary data.</text>
</comment>
<name>A0A4D9DF00_9STRA</name>
<keyword evidence="1" id="KW-0175">Coiled coil</keyword>
<protein>
    <submittedName>
        <fullName evidence="2">Uncharacterized protein</fullName>
    </submittedName>
</protein>
<accession>A0A4D9DF00</accession>
<dbReference type="EMBL" id="SDOX01000006">
    <property type="protein sequence ID" value="TFJ87239.1"/>
    <property type="molecule type" value="Genomic_DNA"/>
</dbReference>
<dbReference type="OrthoDB" id="10337936at2759"/>
<feature type="coiled-coil region" evidence="1">
    <location>
        <begin position="435"/>
        <end position="488"/>
    </location>
</feature>
<proteinExistence type="predicted"/>
<evidence type="ECO:0000313" key="3">
    <source>
        <dbReference type="Proteomes" id="UP000355283"/>
    </source>
</evidence>
<sequence length="665" mass="75885">MDIYVQYEGKQAEMEGVIANLQSKALSCEHSTIILPLLVDVDRSGFFTEAQKRNRRAAHERKLKELQELRKQYQEQSQERQELLALLQTLLLESGGEAVEGRVTRSLHKELEGIGTRLVEAEKEGKLAEGQRRTSVISEKLKKSSLMLGECRTSLANIQGEMKLLREEAKEQQRLERIRDVRVAQAKTLKALARRWRERLKDFGLPGRDMNELCRPFIDDVEEALTRARDLVLKEAHKIINLEEYFQRLQVSLQNVDAMMIEAFQLLQLDEDARVLEAGMTGLCGDLEKSGEDAVYDGTKFGNNCSAGSRMGLVRVLPRFLDCPAPKAAYQQALSAASLLNTLRQSKDFDAGNERVESFRVASRQLADNYRKLLRPAWEFYVNLRKFELNFIRLWSSANLKQKEECSGVNVELPAALAHARAATKEAMHAACAKLQSFTETSETAQEELEDLLLRLKQTEREAGRAICDQREKERMQKELRLRLAEEKILEKRIREREVRVKAQREESNMIKLERLERRRIFLETSLRIETSRERLGHLRKSSVLACRKRPHRLLSEKNNLDTTQGCIAALGLKGSRAVVVAAGGTIEENERWKMADGADCPPRQFEFPGHPLNLVSAEFREKSGRLSVERAECQRDFRELGYAGYLHGEVFVPESKGKAAKGLP</sequence>
<evidence type="ECO:0000313" key="2">
    <source>
        <dbReference type="EMBL" id="TFJ87239.1"/>
    </source>
</evidence>
<organism evidence="2 3">
    <name type="scientific">Nannochloropsis salina CCMP1776</name>
    <dbReference type="NCBI Taxonomy" id="1027361"/>
    <lineage>
        <taxon>Eukaryota</taxon>
        <taxon>Sar</taxon>
        <taxon>Stramenopiles</taxon>
        <taxon>Ochrophyta</taxon>
        <taxon>Eustigmatophyceae</taxon>
        <taxon>Eustigmatales</taxon>
        <taxon>Monodopsidaceae</taxon>
        <taxon>Microchloropsis</taxon>
        <taxon>Microchloropsis salina</taxon>
    </lineage>
</organism>